<evidence type="ECO:0000256" key="1">
    <source>
        <dbReference type="SAM" id="MobiDB-lite"/>
    </source>
</evidence>
<dbReference type="Proteomes" id="UP000076727">
    <property type="component" value="Unassembled WGS sequence"/>
</dbReference>
<proteinExistence type="predicted"/>
<feature type="region of interest" description="Disordered" evidence="1">
    <location>
        <begin position="170"/>
        <end position="192"/>
    </location>
</feature>
<name>A0A165PCM2_9APHY</name>
<gene>
    <name evidence="2" type="ORF">DAEQUDRAFT_347295</name>
</gene>
<protein>
    <submittedName>
        <fullName evidence="2">Uncharacterized protein</fullName>
    </submittedName>
</protein>
<reference evidence="2 3" key="1">
    <citation type="journal article" date="2016" name="Mol. Biol. Evol.">
        <title>Comparative Genomics of Early-Diverging Mushroom-Forming Fungi Provides Insights into the Origins of Lignocellulose Decay Capabilities.</title>
        <authorList>
            <person name="Nagy L.G."/>
            <person name="Riley R."/>
            <person name="Tritt A."/>
            <person name="Adam C."/>
            <person name="Daum C."/>
            <person name="Floudas D."/>
            <person name="Sun H."/>
            <person name="Yadav J.S."/>
            <person name="Pangilinan J."/>
            <person name="Larsson K.H."/>
            <person name="Matsuura K."/>
            <person name="Barry K."/>
            <person name="Labutti K."/>
            <person name="Kuo R."/>
            <person name="Ohm R.A."/>
            <person name="Bhattacharya S.S."/>
            <person name="Shirouzu T."/>
            <person name="Yoshinaga Y."/>
            <person name="Martin F.M."/>
            <person name="Grigoriev I.V."/>
            <person name="Hibbett D.S."/>
        </authorList>
    </citation>
    <scope>NUCLEOTIDE SEQUENCE [LARGE SCALE GENOMIC DNA]</scope>
    <source>
        <strain evidence="2 3">L-15889</strain>
    </source>
</reference>
<organism evidence="2 3">
    <name type="scientific">Daedalea quercina L-15889</name>
    <dbReference type="NCBI Taxonomy" id="1314783"/>
    <lineage>
        <taxon>Eukaryota</taxon>
        <taxon>Fungi</taxon>
        <taxon>Dikarya</taxon>
        <taxon>Basidiomycota</taxon>
        <taxon>Agaricomycotina</taxon>
        <taxon>Agaricomycetes</taxon>
        <taxon>Polyporales</taxon>
        <taxon>Fomitopsis</taxon>
    </lineage>
</organism>
<dbReference type="EMBL" id="KV429070">
    <property type="protein sequence ID" value="KZT68042.1"/>
    <property type="molecule type" value="Genomic_DNA"/>
</dbReference>
<keyword evidence="3" id="KW-1185">Reference proteome</keyword>
<dbReference type="AlphaFoldDB" id="A0A165PCM2"/>
<sequence>MMTVLREDRITTRGLFQSEHDHMITKAMAADTWFSIRDRRIPGCKTSRPTRRCQHFKGHCIRTRRLARQYGTRIIQSLALHTHYIYQYCEMATTCDFSQSYATNEQSPNGAEAPLSKYFAHAIIQGLALCCIARRTAAAGSSARLSCGFDGPVIDWDSCRRSMIPEDLSTTTGKELQRKRFPPLGGPFDGSV</sequence>
<accession>A0A165PCM2</accession>
<evidence type="ECO:0000313" key="2">
    <source>
        <dbReference type="EMBL" id="KZT68042.1"/>
    </source>
</evidence>
<evidence type="ECO:0000313" key="3">
    <source>
        <dbReference type="Proteomes" id="UP000076727"/>
    </source>
</evidence>